<dbReference type="InterPro" id="IPR011004">
    <property type="entry name" value="Trimer_LpxA-like_sf"/>
</dbReference>
<dbReference type="FunFam" id="2.160.10.10:FF:000002">
    <property type="entry name" value="Serine acetyltransferase"/>
    <property type="match status" value="1"/>
</dbReference>
<keyword evidence="12" id="KW-1185">Reference proteome</keyword>
<dbReference type="InterPro" id="IPR001451">
    <property type="entry name" value="Hexapep"/>
</dbReference>
<dbReference type="CDD" id="cd03354">
    <property type="entry name" value="LbH_SAT"/>
    <property type="match status" value="1"/>
</dbReference>
<dbReference type="InterPro" id="IPR042122">
    <property type="entry name" value="Ser_AcTrfase_N_sf"/>
</dbReference>
<dbReference type="UniPathway" id="UPA00136">
    <property type="reaction ID" value="UER00199"/>
</dbReference>
<dbReference type="Proteomes" id="UP000035963">
    <property type="component" value="Unassembled WGS sequence"/>
</dbReference>
<dbReference type="PATRIC" id="fig|908627.4.peg.3277"/>
<keyword evidence="6 11" id="KW-0808">Transferase</keyword>
<dbReference type="GO" id="GO:0006535">
    <property type="term" value="P:cysteine biosynthetic process from serine"/>
    <property type="evidence" value="ECO:0007669"/>
    <property type="project" value="InterPro"/>
</dbReference>
<reference evidence="11 12" key="1">
    <citation type="journal article" date="2015" name="Genome Announc.">
        <title>Draft Genome Sequence of Burkholderia sp. Strain PML1(12), an Ectomycorrhizosphere-Inhabiting Bacterium with Effective Mineral-Weathering Ability.</title>
        <authorList>
            <person name="Uroz S."/>
            <person name="Oger P."/>
        </authorList>
    </citation>
    <scope>NUCLEOTIDE SEQUENCE [LARGE SCALE GENOMIC DNA]</scope>
    <source>
        <strain evidence="12">PML1(12)</strain>
    </source>
</reference>
<evidence type="ECO:0000256" key="7">
    <source>
        <dbReference type="ARBA" id="ARBA00022737"/>
    </source>
</evidence>
<evidence type="ECO:0000256" key="4">
    <source>
        <dbReference type="ARBA" id="ARBA00018522"/>
    </source>
</evidence>
<evidence type="ECO:0000256" key="8">
    <source>
        <dbReference type="ARBA" id="ARBA00023315"/>
    </source>
</evidence>
<dbReference type="AlphaFoldDB" id="A0A0J1FZV2"/>
<dbReference type="InterPro" id="IPR045304">
    <property type="entry name" value="LbH_SAT"/>
</dbReference>
<dbReference type="GO" id="GO:0009001">
    <property type="term" value="F:serine O-acetyltransferase activity"/>
    <property type="evidence" value="ECO:0007669"/>
    <property type="project" value="UniProtKB-EC"/>
</dbReference>
<dbReference type="SMART" id="SM00971">
    <property type="entry name" value="SATase_N"/>
    <property type="match status" value="1"/>
</dbReference>
<gene>
    <name evidence="11" type="ORF">EOS_14675</name>
</gene>
<dbReference type="Gene3D" id="2.160.10.10">
    <property type="entry name" value="Hexapeptide repeat proteins"/>
    <property type="match status" value="1"/>
</dbReference>
<comment type="catalytic activity">
    <reaction evidence="9">
        <text>L-serine + acetyl-CoA = O-acetyl-L-serine + CoA</text>
        <dbReference type="Rhea" id="RHEA:24560"/>
        <dbReference type="ChEBI" id="CHEBI:33384"/>
        <dbReference type="ChEBI" id="CHEBI:57287"/>
        <dbReference type="ChEBI" id="CHEBI:57288"/>
        <dbReference type="ChEBI" id="CHEBI:58340"/>
        <dbReference type="EC" id="2.3.1.30"/>
    </reaction>
</comment>
<evidence type="ECO:0000256" key="3">
    <source>
        <dbReference type="ARBA" id="ARBA00013266"/>
    </source>
</evidence>
<proteinExistence type="inferred from homology"/>
<dbReference type="RefSeq" id="WP_047847449.1">
    <property type="nucleotide sequence ID" value="NZ_AEJF01000092.1"/>
</dbReference>
<keyword evidence="7" id="KW-0677">Repeat</keyword>
<keyword evidence="8" id="KW-0012">Acyltransferase</keyword>
<name>A0A0J1FZV2_9BURK</name>
<evidence type="ECO:0000313" key="11">
    <source>
        <dbReference type="EMBL" id="KLU25468.1"/>
    </source>
</evidence>
<evidence type="ECO:0000256" key="5">
    <source>
        <dbReference type="ARBA" id="ARBA00022605"/>
    </source>
</evidence>
<dbReference type="Pfam" id="PF06426">
    <property type="entry name" value="SATase_N"/>
    <property type="match status" value="1"/>
</dbReference>
<comment type="pathway">
    <text evidence="1">Amino-acid biosynthesis; L-cysteine biosynthesis; L-cysteine from L-serine: step 1/2.</text>
</comment>
<protein>
    <recommendedName>
        <fullName evidence="4">Serine acetyltransferase</fullName>
        <ecNumber evidence="3">2.3.1.30</ecNumber>
    </recommendedName>
</protein>
<organism evidence="11 12">
    <name type="scientific">Caballeronia mineralivorans PML1(12)</name>
    <dbReference type="NCBI Taxonomy" id="908627"/>
    <lineage>
        <taxon>Bacteria</taxon>
        <taxon>Pseudomonadati</taxon>
        <taxon>Pseudomonadota</taxon>
        <taxon>Betaproteobacteria</taxon>
        <taxon>Burkholderiales</taxon>
        <taxon>Burkholderiaceae</taxon>
        <taxon>Caballeronia</taxon>
    </lineage>
</organism>
<dbReference type="EMBL" id="AEJF01000092">
    <property type="protein sequence ID" value="KLU25468.1"/>
    <property type="molecule type" value="Genomic_DNA"/>
</dbReference>
<evidence type="ECO:0000313" key="12">
    <source>
        <dbReference type="Proteomes" id="UP000035963"/>
    </source>
</evidence>
<evidence type="ECO:0000256" key="9">
    <source>
        <dbReference type="ARBA" id="ARBA00049486"/>
    </source>
</evidence>
<dbReference type="EC" id="2.3.1.30" evidence="3"/>
<evidence type="ECO:0000256" key="2">
    <source>
        <dbReference type="ARBA" id="ARBA00007274"/>
    </source>
</evidence>
<evidence type="ECO:0000256" key="1">
    <source>
        <dbReference type="ARBA" id="ARBA00004876"/>
    </source>
</evidence>
<evidence type="ECO:0000256" key="6">
    <source>
        <dbReference type="ARBA" id="ARBA00022679"/>
    </source>
</evidence>
<comment type="caution">
    <text evidence="11">The sequence shown here is derived from an EMBL/GenBank/DDBJ whole genome shotgun (WGS) entry which is preliminary data.</text>
</comment>
<feature type="domain" description="Serine acetyltransferase N-terminal" evidence="10">
    <location>
        <begin position="6"/>
        <end position="109"/>
    </location>
</feature>
<dbReference type="GO" id="GO:0005737">
    <property type="term" value="C:cytoplasm"/>
    <property type="evidence" value="ECO:0007669"/>
    <property type="project" value="InterPro"/>
</dbReference>
<dbReference type="PROSITE" id="PS00101">
    <property type="entry name" value="HEXAPEP_TRANSFERASES"/>
    <property type="match status" value="1"/>
</dbReference>
<dbReference type="Gene3D" id="1.10.3130.10">
    <property type="entry name" value="serine acetyltransferase, domain 1"/>
    <property type="match status" value="1"/>
</dbReference>
<evidence type="ECO:0000259" key="10">
    <source>
        <dbReference type="SMART" id="SM00971"/>
    </source>
</evidence>
<dbReference type="InterPro" id="IPR010493">
    <property type="entry name" value="Ser_AcTrfase_N"/>
</dbReference>
<dbReference type="InterPro" id="IPR018357">
    <property type="entry name" value="Hexapep_transf_CS"/>
</dbReference>
<dbReference type="OrthoDB" id="9801456at2"/>
<dbReference type="PANTHER" id="PTHR42811">
    <property type="entry name" value="SERINE ACETYLTRANSFERASE"/>
    <property type="match status" value="1"/>
</dbReference>
<comment type="similarity">
    <text evidence="2">Belongs to the transferase hexapeptide repeat family.</text>
</comment>
<keyword evidence="5" id="KW-0028">Amino-acid biosynthesis</keyword>
<dbReference type="SUPFAM" id="SSF51161">
    <property type="entry name" value="Trimeric LpxA-like enzymes"/>
    <property type="match status" value="1"/>
</dbReference>
<dbReference type="Pfam" id="PF00132">
    <property type="entry name" value="Hexapep"/>
    <property type="match status" value="1"/>
</dbReference>
<dbReference type="NCBIfam" id="NF041874">
    <property type="entry name" value="EPS_EpsC"/>
    <property type="match status" value="1"/>
</dbReference>
<dbReference type="InterPro" id="IPR053376">
    <property type="entry name" value="Serine_acetyltransferase"/>
</dbReference>
<accession>A0A0J1FZV2</accession>
<sequence>MDPATLWQIIRAEAEHEARARPAMQRYFDAYVLKHETFGGAFASLLAAELMRADATLPDMASEFSAVIKQSGSDASAAADVHKIASSNPACPNALTAFLSFRGIHAIQSHRIAHAHWLAGEKTFAVLLQNWCAKSYNVDIHPAARIGKSLFVDHAMGIVIGETAVVEDEVSMWHGVTLGSTFAEAGDRHPKVRRGATLAAHAIILGNIEIGEGAVIAAGSVVRTSIPAGMVAAGVPAKVIKAVSGTYAAITAPSDPIARITK</sequence>